<gene>
    <name evidence="1" type="ORF">FC678_19380</name>
</gene>
<evidence type="ECO:0000313" key="1">
    <source>
        <dbReference type="EMBL" id="TKH08755.1"/>
    </source>
</evidence>
<feature type="non-terminal residue" evidence="1">
    <location>
        <position position="1"/>
    </location>
</feature>
<protein>
    <submittedName>
        <fullName evidence="1">Uncharacterized protein</fullName>
    </submittedName>
</protein>
<accession>A0A9X9ER38</accession>
<evidence type="ECO:0000313" key="2">
    <source>
        <dbReference type="Proteomes" id="UP000309170"/>
    </source>
</evidence>
<reference evidence="1 2" key="1">
    <citation type="journal article" date="2019" name="Environ. Microbiol.">
        <title>An active ?-lactamase is a part of an orchestrated cell wall stress resistance network of Bacillus subtilis and related rhizosphere species.</title>
        <authorList>
            <person name="Bucher T."/>
            <person name="Keren-Paz A."/>
            <person name="Hausser J."/>
            <person name="Olender T."/>
            <person name="Cytryn E."/>
            <person name="Kolodkin-Gal I."/>
        </authorList>
    </citation>
    <scope>NUCLEOTIDE SEQUENCE [LARGE SCALE GENOMIC DNA]</scope>
    <source>
        <strain evidence="1 2">I4</strain>
    </source>
</reference>
<sequence length="81" mass="9407">IIPLEDRLLHKSFIKVRMNNEDFLIQQPVIAHVDHGIQNINKLHLIVGNEPFETNDSLTIDGVGEIKGRYKKQENIWHVLI</sequence>
<dbReference type="Proteomes" id="UP000309170">
    <property type="component" value="Unassembled WGS sequence"/>
</dbReference>
<dbReference type="AlphaFoldDB" id="A0A9X9ER38"/>
<dbReference type="EMBL" id="SZNT01000338">
    <property type="protein sequence ID" value="TKH08755.1"/>
    <property type="molecule type" value="Genomic_DNA"/>
</dbReference>
<comment type="caution">
    <text evidence="1">The sequence shown here is derived from an EMBL/GenBank/DDBJ whole genome shotgun (WGS) entry which is preliminary data.</text>
</comment>
<name>A0A9X9ER38_9BACI</name>
<organism evidence="1 2">
    <name type="scientific">Peribacillus simplex</name>
    <dbReference type="NCBI Taxonomy" id="1478"/>
    <lineage>
        <taxon>Bacteria</taxon>
        <taxon>Bacillati</taxon>
        <taxon>Bacillota</taxon>
        <taxon>Bacilli</taxon>
        <taxon>Bacillales</taxon>
        <taxon>Bacillaceae</taxon>
        <taxon>Peribacillus</taxon>
    </lineage>
</organism>
<proteinExistence type="predicted"/>